<evidence type="ECO:0000313" key="3">
    <source>
        <dbReference type="Proteomes" id="UP000265366"/>
    </source>
</evidence>
<evidence type="ECO:0000313" key="2">
    <source>
        <dbReference type="EMBL" id="RIV82625.1"/>
    </source>
</evidence>
<organism evidence="2 3">
    <name type="scientific">Aurantiacibacter xanthus</name>
    <dbReference type="NCBI Taxonomy" id="1784712"/>
    <lineage>
        <taxon>Bacteria</taxon>
        <taxon>Pseudomonadati</taxon>
        <taxon>Pseudomonadota</taxon>
        <taxon>Alphaproteobacteria</taxon>
        <taxon>Sphingomonadales</taxon>
        <taxon>Erythrobacteraceae</taxon>
        <taxon>Aurantiacibacter</taxon>
    </lineage>
</organism>
<comment type="caution">
    <text evidence="2">The sequence shown here is derived from an EMBL/GenBank/DDBJ whole genome shotgun (WGS) entry which is preliminary data.</text>
</comment>
<dbReference type="Proteomes" id="UP000265366">
    <property type="component" value="Unassembled WGS sequence"/>
</dbReference>
<dbReference type="InterPro" id="IPR054416">
    <property type="entry name" value="GST_UstS-like_C"/>
</dbReference>
<dbReference type="EMBL" id="QXFM01000117">
    <property type="protein sequence ID" value="RIV82625.1"/>
    <property type="molecule type" value="Genomic_DNA"/>
</dbReference>
<keyword evidence="2" id="KW-0808">Transferase</keyword>
<reference evidence="2 3" key="1">
    <citation type="submission" date="2018-08" db="EMBL/GenBank/DDBJ databases">
        <title>Erythrobacter zhengii sp.nov., a bacterium isolated from deep-sea sediment.</title>
        <authorList>
            <person name="Fang C."/>
            <person name="Wu Y.-H."/>
            <person name="Sun C."/>
            <person name="Wang H."/>
            <person name="Cheng H."/>
            <person name="Meng F.-X."/>
            <person name="Wang C.-S."/>
            <person name="Xu X.-W."/>
        </authorList>
    </citation>
    <scope>NUCLEOTIDE SEQUENCE [LARGE SCALE GENOMIC DNA]</scope>
    <source>
        <strain evidence="2 3">CCTCC AB 2015396</strain>
    </source>
</reference>
<protein>
    <submittedName>
        <fullName evidence="2">Glutathione S-transferase family protein</fullName>
    </submittedName>
</protein>
<keyword evidence="3" id="KW-1185">Reference proteome</keyword>
<gene>
    <name evidence="2" type="ORF">D2V17_15025</name>
</gene>
<dbReference type="Gene3D" id="3.40.30.10">
    <property type="entry name" value="Glutaredoxin"/>
    <property type="match status" value="1"/>
</dbReference>
<evidence type="ECO:0000259" key="1">
    <source>
        <dbReference type="Pfam" id="PF22041"/>
    </source>
</evidence>
<dbReference type="Pfam" id="PF22041">
    <property type="entry name" value="GST_C_7"/>
    <property type="match status" value="1"/>
</dbReference>
<accession>A0A3A1P3I5</accession>
<dbReference type="SUPFAM" id="SSF47616">
    <property type="entry name" value="GST C-terminal domain-like"/>
    <property type="match status" value="1"/>
</dbReference>
<feature type="domain" description="Glutathione S-transferase UstS-like C-terminal" evidence="1">
    <location>
        <begin position="141"/>
        <end position="241"/>
    </location>
</feature>
<dbReference type="Gene3D" id="1.20.1050.10">
    <property type="match status" value="1"/>
</dbReference>
<name>A0A3A1P3I5_9SPHN</name>
<sequence length="290" mass="32577">MGRRPGAAQGARHQLTRARLPLPFPHDSKRTSIMSQREPIEIIDTTVNSGTSMSPFTWQQKYALAHKGLDHKVITGGFTTIKERSGGRTDHNPCIRDGDNWVFESLRGGDFVVADYLDQTYPELPALFQGQIHHNSVKFCDTWMWLAIVRPWFECFILDYHDACLPEDRAYVRQAREQVQLGGKTMEEVQAGREDRLPGVSVALEPLREVLSGQRWLGGDAPDFADYAPLSIFLWAASLVGTPPLAENDPLRDWIERGFDLFGGLGRHPGLKPLFGLERREGDPPLFIGG</sequence>
<dbReference type="AlphaFoldDB" id="A0A3A1P3I5"/>
<dbReference type="OrthoDB" id="509852at2"/>
<dbReference type="InterPro" id="IPR036282">
    <property type="entry name" value="Glutathione-S-Trfase_C_sf"/>
</dbReference>
<dbReference type="GO" id="GO:0016740">
    <property type="term" value="F:transferase activity"/>
    <property type="evidence" value="ECO:0007669"/>
    <property type="project" value="UniProtKB-KW"/>
</dbReference>
<proteinExistence type="predicted"/>